<gene>
    <name evidence="3" type="ORF">FEN17_13160</name>
</gene>
<evidence type="ECO:0000256" key="2">
    <source>
        <dbReference type="SAM" id="SignalP"/>
    </source>
</evidence>
<feature type="chain" id="PRO_5024418266" description="ZU5 domain-containing protein" evidence="2">
    <location>
        <begin position="21"/>
        <end position="431"/>
    </location>
</feature>
<dbReference type="OrthoDB" id="770607at2"/>
<dbReference type="PROSITE" id="PS51257">
    <property type="entry name" value="PROKAR_LIPOPROTEIN"/>
    <property type="match status" value="1"/>
</dbReference>
<dbReference type="Gene3D" id="2.60.220.30">
    <property type="match status" value="1"/>
</dbReference>
<evidence type="ECO:0008006" key="5">
    <source>
        <dbReference type="Google" id="ProtNLM"/>
    </source>
</evidence>
<comment type="caution">
    <text evidence="3">The sequence shown here is derived from an EMBL/GenBank/DDBJ whole genome shotgun (WGS) entry which is preliminary data.</text>
</comment>
<dbReference type="Proteomes" id="UP000306402">
    <property type="component" value="Unassembled WGS sequence"/>
</dbReference>
<sequence>MKNNFRKSIFSIAWAIACLAACSQKDEDSSPEPQPSTSATVTEIGQPQGVASSKSIGPEGGEISSSDGLVTLTIPAGALTSTTNITIQPISNQSPNGLGLAYRFSPDGTQFAKDAKLVFQYNADSVAVNDAQMLGVGFQQADRRWQRAANIEVDTLNRLISVAMPHFSDWSAYELEQIEGAGIEGSQALELNQSADLLLNEALLIVPLDQDPSKSLTFKDAKWSVVGGSANGTVTFKKGALATYTAPGKTPPQNPITVELEITFKNSPKKVFLRKRILIGGDYFYGTFDGQPFNWTQTNCILKNGQVIMTGTDESFTQSLNIILQSADPEALLGFYPYKQGIMAGGAWGEFAVSYLTHNGYISVNTPCMARKPMISGGGVTITGFDEVGGTYYIKGSLTGTYFRLAGDRCPGAEFLSAPIQGQFRLAVIKQ</sequence>
<dbReference type="EMBL" id="VCEJ01000004">
    <property type="protein sequence ID" value="TLV00432.1"/>
    <property type="molecule type" value="Genomic_DNA"/>
</dbReference>
<accession>A0A5R9KVX6</accession>
<evidence type="ECO:0000256" key="1">
    <source>
        <dbReference type="SAM" id="MobiDB-lite"/>
    </source>
</evidence>
<feature type="region of interest" description="Disordered" evidence="1">
    <location>
        <begin position="25"/>
        <end position="67"/>
    </location>
</feature>
<feature type="signal peptide" evidence="2">
    <location>
        <begin position="1"/>
        <end position="20"/>
    </location>
</feature>
<dbReference type="RefSeq" id="WP_138365812.1">
    <property type="nucleotide sequence ID" value="NZ_VCEJ01000004.1"/>
</dbReference>
<evidence type="ECO:0000313" key="3">
    <source>
        <dbReference type="EMBL" id="TLV00432.1"/>
    </source>
</evidence>
<protein>
    <recommendedName>
        <fullName evidence="5">ZU5 domain-containing protein</fullName>
    </recommendedName>
</protein>
<name>A0A5R9KVX6_9BACT</name>
<reference evidence="3 4" key="1">
    <citation type="submission" date="2019-05" db="EMBL/GenBank/DDBJ databases">
        <authorList>
            <person name="Qu J.-H."/>
        </authorList>
    </citation>
    <scope>NUCLEOTIDE SEQUENCE [LARGE SCALE GENOMIC DNA]</scope>
    <source>
        <strain evidence="3 4">T17</strain>
    </source>
</reference>
<proteinExistence type="predicted"/>
<feature type="compositionally biased region" description="Low complexity" evidence="1">
    <location>
        <begin position="52"/>
        <end position="67"/>
    </location>
</feature>
<dbReference type="AlphaFoldDB" id="A0A5R9KVX6"/>
<evidence type="ECO:0000313" key="4">
    <source>
        <dbReference type="Proteomes" id="UP000306402"/>
    </source>
</evidence>
<keyword evidence="4" id="KW-1185">Reference proteome</keyword>
<feature type="compositionally biased region" description="Polar residues" evidence="1">
    <location>
        <begin position="35"/>
        <end position="51"/>
    </location>
</feature>
<keyword evidence="2" id="KW-0732">Signal</keyword>
<organism evidence="3 4">
    <name type="scientific">Dyadobacter luticola</name>
    <dbReference type="NCBI Taxonomy" id="1979387"/>
    <lineage>
        <taxon>Bacteria</taxon>
        <taxon>Pseudomonadati</taxon>
        <taxon>Bacteroidota</taxon>
        <taxon>Cytophagia</taxon>
        <taxon>Cytophagales</taxon>
        <taxon>Spirosomataceae</taxon>
        <taxon>Dyadobacter</taxon>
    </lineage>
</organism>